<evidence type="ECO:0000313" key="18">
    <source>
        <dbReference type="Proteomes" id="UP000283512"/>
    </source>
</evidence>
<dbReference type="Proteomes" id="UP001060260">
    <property type="component" value="Chromosome"/>
</dbReference>
<protein>
    <submittedName>
        <fullName evidence="8">RNA polymerase sigma factor, sigma-70 family</fullName>
    </submittedName>
    <submittedName>
        <fullName evidence="9">Sigma-70 family RNA polymerase sigma factor</fullName>
    </submittedName>
</protein>
<evidence type="ECO:0000313" key="22">
    <source>
        <dbReference type="Proteomes" id="UP000491168"/>
    </source>
</evidence>
<evidence type="ECO:0000313" key="11">
    <source>
        <dbReference type="EMBL" id="KAA5495623.1"/>
    </source>
</evidence>
<evidence type="ECO:0000313" key="7">
    <source>
        <dbReference type="EMBL" id="CUP34561.1"/>
    </source>
</evidence>
<keyword evidence="3" id="KW-0731">Sigma factor</keyword>
<dbReference type="EMBL" id="JAUONL010000005">
    <property type="protein sequence ID" value="MDO6357795.1"/>
    <property type="molecule type" value="Genomic_DNA"/>
</dbReference>
<evidence type="ECO:0000313" key="14">
    <source>
        <dbReference type="EMBL" id="RHH88798.1"/>
    </source>
</evidence>
<evidence type="ECO:0000313" key="10">
    <source>
        <dbReference type="EMBL" id="KAA5490877.1"/>
    </source>
</evidence>
<dbReference type="EMBL" id="VVYD01000023">
    <property type="protein sequence ID" value="KAA5495623.1"/>
    <property type="molecule type" value="Genomic_DNA"/>
</dbReference>
<dbReference type="InterPro" id="IPR013325">
    <property type="entry name" value="RNA_pol_sigma_r2"/>
</dbReference>
<dbReference type="EMBL" id="CZAI01000004">
    <property type="protein sequence ID" value="CUP34561.1"/>
    <property type="molecule type" value="Genomic_DNA"/>
</dbReference>
<dbReference type="Proteomes" id="UP000368418">
    <property type="component" value="Unassembled WGS sequence"/>
</dbReference>
<reference evidence="18 19" key="2">
    <citation type="submission" date="2018-08" db="EMBL/GenBank/DDBJ databases">
        <title>A genome reference for cultivated species of the human gut microbiota.</title>
        <authorList>
            <person name="Zou Y."/>
            <person name="Xue W."/>
            <person name="Luo G."/>
        </authorList>
    </citation>
    <scope>NUCLEOTIDE SEQUENCE [LARGE SCALE GENOMIC DNA]</scope>
    <source>
        <strain evidence="14 18">AM16-49B</strain>
        <strain evidence="13 19">AM31-16AC</strain>
    </source>
</reference>
<evidence type="ECO:0000313" key="8">
    <source>
        <dbReference type="EMBL" id="CUP80879.1"/>
    </source>
</evidence>
<dbReference type="Proteomes" id="UP000475905">
    <property type="component" value="Unassembled WGS sequence"/>
</dbReference>
<evidence type="ECO:0000259" key="5">
    <source>
        <dbReference type="Pfam" id="PF04542"/>
    </source>
</evidence>
<dbReference type="PANTHER" id="PTHR43133">
    <property type="entry name" value="RNA POLYMERASE ECF-TYPE SIGMA FACTO"/>
    <property type="match status" value="1"/>
</dbReference>
<dbReference type="Gene3D" id="1.10.10.10">
    <property type="entry name" value="Winged helix-like DNA-binding domain superfamily/Winged helix DNA-binding domain"/>
    <property type="match status" value="1"/>
</dbReference>
<dbReference type="Proteomes" id="UP000283512">
    <property type="component" value="Unassembled WGS sequence"/>
</dbReference>
<dbReference type="SUPFAM" id="SSF88659">
    <property type="entry name" value="Sigma3 and sigma4 domains of RNA polymerase sigma factors"/>
    <property type="match status" value="1"/>
</dbReference>
<dbReference type="AlphaFoldDB" id="A0A174RED1"/>
<feature type="domain" description="RNA polymerase sigma-70 region 2" evidence="5">
    <location>
        <begin position="20"/>
        <end position="85"/>
    </location>
</feature>
<reference evidence="12" key="5">
    <citation type="submission" date="2023-07" db="EMBL/GenBank/DDBJ databases">
        <title>Whole Genome Sequencing of Colonoscopy isolates.</title>
        <authorList>
            <person name="Surve S.V."/>
            <person name="Valls R.A."/>
            <person name="Barrak K.E."/>
            <person name="Gardner T.B."/>
            <person name="O'Toole G.A."/>
        </authorList>
    </citation>
    <scope>NUCLEOTIDE SEQUENCE</scope>
    <source>
        <strain evidence="12">GP0119</strain>
    </source>
</reference>
<dbReference type="PANTHER" id="PTHR43133:SF46">
    <property type="entry name" value="RNA POLYMERASE SIGMA-70 FACTOR ECF SUBFAMILY"/>
    <property type="match status" value="1"/>
</dbReference>
<dbReference type="Proteomes" id="UP000284689">
    <property type="component" value="Unassembled WGS sequence"/>
</dbReference>
<dbReference type="SUPFAM" id="SSF88946">
    <property type="entry name" value="Sigma2 domain of RNA polymerase sigma factors"/>
    <property type="match status" value="1"/>
</dbReference>
<dbReference type="Proteomes" id="UP001170023">
    <property type="component" value="Unassembled WGS sequence"/>
</dbReference>
<dbReference type="InterPro" id="IPR013249">
    <property type="entry name" value="RNA_pol_sigma70_r4_t2"/>
</dbReference>
<accession>A0A174RED1</accession>
<evidence type="ECO:0000256" key="4">
    <source>
        <dbReference type="ARBA" id="ARBA00023163"/>
    </source>
</evidence>
<dbReference type="EMBL" id="CZBL01000003">
    <property type="protein sequence ID" value="CUP80879.1"/>
    <property type="molecule type" value="Genomic_DNA"/>
</dbReference>
<evidence type="ECO:0000256" key="3">
    <source>
        <dbReference type="ARBA" id="ARBA00023082"/>
    </source>
</evidence>
<keyword evidence="4" id="KW-0804">Transcription</keyword>
<dbReference type="GeneID" id="75115377"/>
<dbReference type="KEGG" id="bcac:CGC64_16735"/>
<dbReference type="EMBL" id="QRKD01000012">
    <property type="protein sequence ID" value="RHH88798.1"/>
    <property type="molecule type" value="Genomic_DNA"/>
</dbReference>
<dbReference type="Pfam" id="PF04542">
    <property type="entry name" value="Sigma70_r2"/>
    <property type="match status" value="1"/>
</dbReference>
<dbReference type="GO" id="GO:0016987">
    <property type="term" value="F:sigma factor activity"/>
    <property type="evidence" value="ECO:0007669"/>
    <property type="project" value="UniProtKB-KW"/>
</dbReference>
<keyword evidence="2" id="KW-0805">Transcription regulation</keyword>
<dbReference type="InterPro" id="IPR036388">
    <property type="entry name" value="WH-like_DNA-bd_sf"/>
</dbReference>
<evidence type="ECO:0000259" key="6">
    <source>
        <dbReference type="Pfam" id="PF08281"/>
    </source>
</evidence>
<gene>
    <name evidence="8" type="primary">sigE_2</name>
    <name evidence="14" type="ORF">DW190_12835</name>
    <name evidence="13" type="ORF">DW794_06170</name>
    <name evidence="7" type="ORF">ERS852494_02033</name>
    <name evidence="8" type="ORF">ERS852558_01040</name>
    <name evidence="11" type="ORF">F2Y31_18960</name>
    <name evidence="10" type="ORF">F2Y35_14015</name>
    <name evidence="9" type="ORF">F2Y36_10320</name>
    <name evidence="15" type="ORF">NXW23_19375</name>
    <name evidence="12" type="ORF">Q4469_08850</name>
</gene>
<feature type="domain" description="RNA polymerase sigma factor 70 region 4 type 2" evidence="6">
    <location>
        <begin position="125"/>
        <end position="175"/>
    </location>
</feature>
<dbReference type="InterPro" id="IPR014284">
    <property type="entry name" value="RNA_pol_sigma-70_dom"/>
</dbReference>
<dbReference type="Proteomes" id="UP000491168">
    <property type="component" value="Unassembled WGS sequence"/>
</dbReference>
<dbReference type="EMBL" id="VVYF01000013">
    <property type="protein sequence ID" value="KAA5490877.1"/>
    <property type="molecule type" value="Genomic_DNA"/>
</dbReference>
<evidence type="ECO:0000313" key="19">
    <source>
        <dbReference type="Proteomes" id="UP000284689"/>
    </source>
</evidence>
<reference evidence="15" key="4">
    <citation type="submission" date="2022-08" db="EMBL/GenBank/DDBJ databases">
        <title>Genome Sequencing of Bacteroides fragilis Group Isolates with Nanopore Technology.</title>
        <authorList>
            <person name="Tisza M.J."/>
            <person name="Smith D."/>
            <person name="Dekker J.P."/>
        </authorList>
    </citation>
    <scope>NUCLEOTIDE SEQUENCE</scope>
    <source>
        <strain evidence="15">BFG-474</strain>
    </source>
</reference>
<evidence type="ECO:0000313" key="12">
    <source>
        <dbReference type="EMBL" id="MDO6357795.1"/>
    </source>
</evidence>
<dbReference type="RefSeq" id="WP_005678385.1">
    <property type="nucleotide sequence ID" value="NZ_CABMOQ010000011.1"/>
</dbReference>
<evidence type="ECO:0000256" key="2">
    <source>
        <dbReference type="ARBA" id="ARBA00023015"/>
    </source>
</evidence>
<dbReference type="InterPro" id="IPR013324">
    <property type="entry name" value="RNA_pol_sigma_r3/r4-like"/>
</dbReference>
<dbReference type="GO" id="GO:0003677">
    <property type="term" value="F:DNA binding"/>
    <property type="evidence" value="ECO:0007669"/>
    <property type="project" value="InterPro"/>
</dbReference>
<dbReference type="InterPro" id="IPR039425">
    <property type="entry name" value="RNA_pol_sigma-70-like"/>
</dbReference>
<dbReference type="Proteomes" id="UP000095657">
    <property type="component" value="Unassembled WGS sequence"/>
</dbReference>
<dbReference type="GO" id="GO:0006352">
    <property type="term" value="P:DNA-templated transcription initiation"/>
    <property type="evidence" value="ECO:0007669"/>
    <property type="project" value="InterPro"/>
</dbReference>
<evidence type="ECO:0000313" key="16">
    <source>
        <dbReference type="Proteomes" id="UP000095657"/>
    </source>
</evidence>
<dbReference type="CDD" id="cd06171">
    <property type="entry name" value="Sigma70_r4"/>
    <property type="match status" value="1"/>
</dbReference>
<dbReference type="EMBL" id="VVYP01000011">
    <property type="protein sequence ID" value="KAA5463376.1"/>
    <property type="molecule type" value="Genomic_DNA"/>
</dbReference>
<dbReference type="Pfam" id="PF08281">
    <property type="entry name" value="Sigma70_r4_2"/>
    <property type="match status" value="1"/>
</dbReference>
<proteinExistence type="inferred from homology"/>
<reference evidence="16 17" key="1">
    <citation type="submission" date="2015-09" db="EMBL/GenBank/DDBJ databases">
        <authorList>
            <consortium name="Pathogen Informatics"/>
        </authorList>
    </citation>
    <scope>NUCLEOTIDE SEQUENCE [LARGE SCALE GENOMIC DNA]</scope>
    <source>
        <strain evidence="7 16">2789STDY5834880</strain>
        <strain evidence="8 17">2789STDY5834946</strain>
    </source>
</reference>
<dbReference type="EMBL" id="QSJD01000007">
    <property type="protein sequence ID" value="RHD50610.1"/>
    <property type="molecule type" value="Genomic_DNA"/>
</dbReference>
<organism evidence="8 17">
    <name type="scientific">Bacteroides caccae</name>
    <dbReference type="NCBI Taxonomy" id="47678"/>
    <lineage>
        <taxon>Bacteria</taxon>
        <taxon>Pseudomonadati</taxon>
        <taxon>Bacteroidota</taxon>
        <taxon>Bacteroidia</taxon>
        <taxon>Bacteroidales</taxon>
        <taxon>Bacteroidaceae</taxon>
        <taxon>Bacteroides</taxon>
    </lineage>
</organism>
<dbReference type="NCBIfam" id="TIGR02937">
    <property type="entry name" value="sigma70-ECF"/>
    <property type="match status" value="1"/>
</dbReference>
<comment type="similarity">
    <text evidence="1">Belongs to the sigma-70 factor family. ECF subfamily.</text>
</comment>
<dbReference type="Gene3D" id="1.10.1740.10">
    <property type="match status" value="1"/>
</dbReference>
<dbReference type="Proteomes" id="UP000095725">
    <property type="component" value="Unassembled WGS sequence"/>
</dbReference>
<dbReference type="EMBL" id="CP103166">
    <property type="protein sequence ID" value="UVQ96437.1"/>
    <property type="molecule type" value="Genomic_DNA"/>
</dbReference>
<reference evidence="20 21" key="3">
    <citation type="journal article" date="2019" name="Nat. Med.">
        <title>A library of human gut bacterial isolates paired with longitudinal multiomics data enables mechanistic microbiome research.</title>
        <authorList>
            <person name="Poyet M."/>
            <person name="Groussin M."/>
            <person name="Gibbons S.M."/>
            <person name="Avila-Pacheco J."/>
            <person name="Jiang X."/>
            <person name="Kearney S.M."/>
            <person name="Perrotta A.R."/>
            <person name="Berdy B."/>
            <person name="Zhao S."/>
            <person name="Lieberman T.D."/>
            <person name="Swanson P.K."/>
            <person name="Smith M."/>
            <person name="Roesemann S."/>
            <person name="Alexander J.E."/>
            <person name="Rich S.A."/>
            <person name="Livny J."/>
            <person name="Vlamakis H."/>
            <person name="Clish C."/>
            <person name="Bullock K."/>
            <person name="Deik A."/>
            <person name="Scott J."/>
            <person name="Pierce K.A."/>
            <person name="Xavier R.J."/>
            <person name="Alm E.J."/>
        </authorList>
    </citation>
    <scope>NUCLEOTIDE SEQUENCE [LARGE SCALE GENOMIC DNA]</scope>
    <source>
        <strain evidence="11 20">BIOML-A19</strain>
        <strain evidence="10 22">BIOML-A21</strain>
        <strain evidence="9 21">BIOML-A31</strain>
    </source>
</reference>
<evidence type="ECO:0000313" key="13">
    <source>
        <dbReference type="EMBL" id="RHD50610.1"/>
    </source>
</evidence>
<evidence type="ECO:0000313" key="17">
    <source>
        <dbReference type="Proteomes" id="UP000095725"/>
    </source>
</evidence>
<evidence type="ECO:0000313" key="9">
    <source>
        <dbReference type="EMBL" id="KAA5463376.1"/>
    </source>
</evidence>
<dbReference type="STRING" id="47678.ERS852494_02033"/>
<dbReference type="InterPro" id="IPR007627">
    <property type="entry name" value="RNA_pol_sigma70_r2"/>
</dbReference>
<evidence type="ECO:0000313" key="21">
    <source>
        <dbReference type="Proteomes" id="UP000475905"/>
    </source>
</evidence>
<evidence type="ECO:0000256" key="1">
    <source>
        <dbReference type="ARBA" id="ARBA00010641"/>
    </source>
</evidence>
<evidence type="ECO:0000313" key="20">
    <source>
        <dbReference type="Proteomes" id="UP000368418"/>
    </source>
</evidence>
<evidence type="ECO:0000313" key="15">
    <source>
        <dbReference type="EMBL" id="UVQ96437.1"/>
    </source>
</evidence>
<name>A0A174RED1_9BACE</name>
<sequence>MNTLFWSKIQRGDEGAFRQLYEQYADLLYGYGMKIAGDDDLVTDAIQTLFVYIFEKRETCAVPQSISAYLCVSLRHIIVNELKKENGGIFRSLDDVDTNEYKFDLEIDIETAIIRSELEREQLKVLQREINNLTKQQREVLYLKYYKKMSSDEIAQVMGLTSRTVYNTTHTAISRLREQLSKTFLLAVGANLWIFN</sequence>